<dbReference type="AlphaFoldDB" id="A0A1Y2EV84"/>
<dbReference type="PANTHER" id="PTHR18929">
    <property type="entry name" value="PROTEIN DISULFIDE ISOMERASE"/>
    <property type="match status" value="1"/>
</dbReference>
<evidence type="ECO:0000256" key="4">
    <source>
        <dbReference type="ARBA" id="ARBA00012723"/>
    </source>
</evidence>
<accession>A0A1Y2EV84</accession>
<feature type="compositionally biased region" description="Basic and acidic residues" evidence="8">
    <location>
        <begin position="488"/>
        <end position="502"/>
    </location>
</feature>
<keyword evidence="6" id="KW-0413">Isomerase</keyword>
<dbReference type="Gene3D" id="3.40.30.10">
    <property type="entry name" value="Glutaredoxin"/>
    <property type="match status" value="2"/>
</dbReference>
<reference evidence="10 11" key="1">
    <citation type="submission" date="2016-08" db="EMBL/GenBank/DDBJ databases">
        <title>A Parts List for Fungal Cellulosomes Revealed by Comparative Genomics.</title>
        <authorList>
            <consortium name="DOE Joint Genome Institute"/>
            <person name="Haitjema C.H."/>
            <person name="Gilmore S.P."/>
            <person name="Henske J.K."/>
            <person name="Solomon K.V."/>
            <person name="De Groot R."/>
            <person name="Kuo A."/>
            <person name="Mondo S.J."/>
            <person name="Salamov A.A."/>
            <person name="Labutti K."/>
            <person name="Zhao Z."/>
            <person name="Chiniquy J."/>
            <person name="Barry K."/>
            <person name="Brewer H.M."/>
            <person name="Purvine S.O."/>
            <person name="Wright A.T."/>
            <person name="Boxma B."/>
            <person name="Van Alen T."/>
            <person name="Hackstein J.H."/>
            <person name="Baker S.E."/>
            <person name="Grigoriev I.V."/>
            <person name="O'Malley M.A."/>
        </authorList>
    </citation>
    <scope>NUCLEOTIDE SEQUENCE [LARGE SCALE GENOMIC DNA]</scope>
    <source>
        <strain evidence="10 11">G1</strain>
    </source>
</reference>
<dbReference type="GO" id="GO:0006457">
    <property type="term" value="P:protein folding"/>
    <property type="evidence" value="ECO:0007669"/>
    <property type="project" value="TreeGrafter"/>
</dbReference>
<dbReference type="OrthoDB" id="427280at2759"/>
<dbReference type="PANTHER" id="PTHR18929:SF132">
    <property type="entry name" value="PROTEIN DISULFIDE-ISOMERASE A3"/>
    <property type="match status" value="1"/>
</dbReference>
<feature type="signal peptide" evidence="9">
    <location>
        <begin position="1"/>
        <end position="20"/>
    </location>
</feature>
<comment type="subcellular location">
    <subcellularLocation>
        <location evidence="2">Endoplasmic reticulum lumen</location>
    </subcellularLocation>
</comment>
<evidence type="ECO:0000256" key="8">
    <source>
        <dbReference type="SAM" id="MobiDB-lite"/>
    </source>
</evidence>
<evidence type="ECO:0000256" key="3">
    <source>
        <dbReference type="ARBA" id="ARBA00006347"/>
    </source>
</evidence>
<dbReference type="GO" id="GO:0003756">
    <property type="term" value="F:protein disulfide isomerase activity"/>
    <property type="evidence" value="ECO:0007669"/>
    <property type="project" value="UniProtKB-EC"/>
</dbReference>
<name>A0A1Y2EV84_9FUNG</name>
<feature type="chain" id="PRO_5012417914" description="protein disulfide-isomerase" evidence="9">
    <location>
        <begin position="21"/>
        <end position="502"/>
    </location>
</feature>
<evidence type="ECO:0000256" key="5">
    <source>
        <dbReference type="ARBA" id="ARBA00022824"/>
    </source>
</evidence>
<comment type="similarity">
    <text evidence="3">Belongs to the protein disulfide isomerase family.</text>
</comment>
<dbReference type="GO" id="GO:0005788">
    <property type="term" value="C:endoplasmic reticulum lumen"/>
    <property type="evidence" value="ECO:0007669"/>
    <property type="project" value="UniProtKB-SubCell"/>
</dbReference>
<dbReference type="SUPFAM" id="SSF52833">
    <property type="entry name" value="Thioredoxin-like"/>
    <property type="match status" value="2"/>
</dbReference>
<gene>
    <name evidence="10" type="ORF">LY90DRAFT_698966</name>
</gene>
<dbReference type="EC" id="5.3.4.1" evidence="4"/>
<sequence>MNKILHIFFLVLLFLLKIKASENNHVNPDITNLNSEELQSYIENNEIVIVGFIDNLEAKEYGYIQGLYLSLKEHKSLKFTITSDSNSNVWASEKIGVQVENPSIVIFKQGNGYHIPFDKVQSKAMFNVRTLCLKALKPYIDELDSMVNDFNYDYLLYYYADEEDKIAKFDLMQQLAINLFQEFNVKYINLERNPLNLNLPELKSKFIIVTKNIQSYYRQFDVLSENDETNFENISYFVKYYQSGALNPQFLWRAEEMNWDFTNYVTEARPNIYESIVLNPKNDVIVLYYKADCPYSQQVMESFQDLAKRYIDQRHKLTVAEFEAENQNIPNVSPWRNLIEYPTIVLYPASKNGPKRQFYVMKQNLGRSAINIANWMLKRVNNSYDEVTYSSDDYQKLTDIDGGYIQQDEKEETEEIRSVRLLDDPNLIYTIFGQGRDQKFYSIKDEENNYYIGNTDYKELPLTAVYYELTPTTYIVHRPEPTTNPAKELARKKAIENRKKEN</sequence>
<proteinExistence type="inferred from homology"/>
<comment type="caution">
    <text evidence="10">The sequence shown here is derived from an EMBL/GenBank/DDBJ whole genome shotgun (WGS) entry which is preliminary data.</text>
</comment>
<evidence type="ECO:0000313" key="10">
    <source>
        <dbReference type="EMBL" id="ORY75521.1"/>
    </source>
</evidence>
<evidence type="ECO:0000256" key="9">
    <source>
        <dbReference type="SAM" id="SignalP"/>
    </source>
</evidence>
<evidence type="ECO:0000256" key="1">
    <source>
        <dbReference type="ARBA" id="ARBA00001182"/>
    </source>
</evidence>
<dbReference type="EMBL" id="MCOG01000025">
    <property type="protein sequence ID" value="ORY75521.1"/>
    <property type="molecule type" value="Genomic_DNA"/>
</dbReference>
<organism evidence="10 11">
    <name type="scientific">Neocallimastix californiae</name>
    <dbReference type="NCBI Taxonomy" id="1754190"/>
    <lineage>
        <taxon>Eukaryota</taxon>
        <taxon>Fungi</taxon>
        <taxon>Fungi incertae sedis</taxon>
        <taxon>Chytridiomycota</taxon>
        <taxon>Chytridiomycota incertae sedis</taxon>
        <taxon>Neocallimastigomycetes</taxon>
        <taxon>Neocallimastigales</taxon>
        <taxon>Neocallimastigaceae</taxon>
        <taxon>Neocallimastix</taxon>
    </lineage>
</organism>
<dbReference type="CDD" id="cd02981">
    <property type="entry name" value="PDI_b_family"/>
    <property type="match status" value="1"/>
</dbReference>
<keyword evidence="9" id="KW-0732">Signal</keyword>
<evidence type="ECO:0000256" key="6">
    <source>
        <dbReference type="ARBA" id="ARBA00023235"/>
    </source>
</evidence>
<dbReference type="Proteomes" id="UP000193920">
    <property type="component" value="Unassembled WGS sequence"/>
</dbReference>
<evidence type="ECO:0000256" key="7">
    <source>
        <dbReference type="ARBA" id="ARBA00023284"/>
    </source>
</evidence>
<comment type="catalytic activity">
    <reaction evidence="1">
        <text>Catalyzes the rearrangement of -S-S- bonds in proteins.</text>
        <dbReference type="EC" id="5.3.4.1"/>
    </reaction>
</comment>
<protein>
    <recommendedName>
        <fullName evidence="4">protein disulfide-isomerase</fullName>
        <ecNumber evidence="4">5.3.4.1</ecNumber>
    </recommendedName>
</protein>
<evidence type="ECO:0000256" key="2">
    <source>
        <dbReference type="ARBA" id="ARBA00004319"/>
    </source>
</evidence>
<keyword evidence="5" id="KW-0256">Endoplasmic reticulum</keyword>
<evidence type="ECO:0000313" key="11">
    <source>
        <dbReference type="Proteomes" id="UP000193920"/>
    </source>
</evidence>
<dbReference type="GO" id="GO:0034976">
    <property type="term" value="P:response to endoplasmic reticulum stress"/>
    <property type="evidence" value="ECO:0007669"/>
    <property type="project" value="TreeGrafter"/>
</dbReference>
<keyword evidence="7" id="KW-0676">Redox-active center</keyword>
<dbReference type="STRING" id="1754190.A0A1Y2EV84"/>
<dbReference type="InterPro" id="IPR036249">
    <property type="entry name" value="Thioredoxin-like_sf"/>
</dbReference>
<feature type="region of interest" description="Disordered" evidence="8">
    <location>
        <begin position="478"/>
        <end position="502"/>
    </location>
</feature>
<keyword evidence="11" id="KW-1185">Reference proteome</keyword>